<evidence type="ECO:0000313" key="5">
    <source>
        <dbReference type="Proteomes" id="UP000640583"/>
    </source>
</evidence>
<dbReference type="Pfam" id="PF13676">
    <property type="entry name" value="TIR_2"/>
    <property type="match status" value="1"/>
</dbReference>
<dbReference type="SUPFAM" id="SSF52200">
    <property type="entry name" value="Toll/Interleukin receptor TIR domain"/>
    <property type="match status" value="1"/>
</dbReference>
<evidence type="ECO:0000313" key="4">
    <source>
        <dbReference type="EMBL" id="MBI1494369.1"/>
    </source>
</evidence>
<dbReference type="Pfam" id="PF16095">
    <property type="entry name" value="COR-A"/>
    <property type="match status" value="1"/>
</dbReference>
<gene>
    <name evidence="4" type="ORF">H1D41_12035</name>
</gene>
<reference evidence="4" key="1">
    <citation type="submission" date="2020-10" db="EMBL/GenBank/DDBJ databases">
        <title>Paenihalocynthiibacter styelae gen. nov., sp. nov., isolated from stalked sea squirt Styela clava.</title>
        <authorList>
            <person name="Kim Y.-O."/>
            <person name="Yoon J.-H."/>
        </authorList>
    </citation>
    <scope>NUCLEOTIDE SEQUENCE</scope>
    <source>
        <strain evidence="4">MYP1-1</strain>
    </source>
</reference>
<keyword evidence="1" id="KW-0677">Repeat</keyword>
<dbReference type="Proteomes" id="UP000640583">
    <property type="component" value="Unassembled WGS sequence"/>
</dbReference>
<keyword evidence="5" id="KW-1185">Reference proteome</keyword>
<dbReference type="InterPro" id="IPR000157">
    <property type="entry name" value="TIR_dom"/>
</dbReference>
<feature type="domain" description="TIR" evidence="2">
    <location>
        <begin position="399"/>
        <end position="485"/>
    </location>
</feature>
<dbReference type="EMBL" id="JADCKQ010000008">
    <property type="protein sequence ID" value="MBI1494369.1"/>
    <property type="molecule type" value="Genomic_DNA"/>
</dbReference>
<feature type="domain" description="COR" evidence="3">
    <location>
        <begin position="130"/>
        <end position="263"/>
    </location>
</feature>
<protein>
    <submittedName>
        <fullName evidence="4">TIR domain-containing protein</fullName>
    </submittedName>
</protein>
<dbReference type="Gene3D" id="3.40.50.10140">
    <property type="entry name" value="Toll/interleukin-1 receptor homology (TIR) domain"/>
    <property type="match status" value="1"/>
</dbReference>
<name>A0A8J7IE67_9RHOB</name>
<dbReference type="AlphaFoldDB" id="A0A8J7IE67"/>
<dbReference type="InterPro" id="IPR035897">
    <property type="entry name" value="Toll_tir_struct_dom_sf"/>
</dbReference>
<sequence length="573" mass="65654">MVWTPETDNSEEDIPVYGMQFRNRPVEWWLNFVGLFKDRSTPLVAVQNQIDREGAYDRGDHPAVALMRDNLDYCRSLAMSASTGEGLASLKERLKFAADRFNPPLIGAGRLAVMKTLQKMLAEDQAKPSKDRQNRTLTMSEFCDLCEKTGGISSPEQFLSFLHNAGELFWLCSHDADIIILDQAWALEAIYAIYDRERKCWTNLLQNRGRFSRQIMGSFIWDAQGYTDEEQKLFVSFMCQSGICFKVSGREDDDSAVYIAPDALPENLEGEHPARFETPDEEHFYWFDQVFPGFMRAILVAIGHRAGINGTYWRHGCSGYDERRQARFRIEKTHHEDKGHGLHLSAQGPHAADLLGSLCKLSESVMELFAMTPKSLAPNHSEGYPDLEYGLDPNAPKSFFVSYAWGDDDDPERAQIVDEFCARAEEEGTHIRRDKNEIMFGQSITEFMEKLVEGDRILLVLTNKYLHSVPCMTELYNVWHSAGHDPEQFLLKVKLFAAPDANIFNPVGRGLIGKYWHEEYENQMSVLNYMGDRDRVAHNQLRRFYTHVPDILELISDRLLPRSLDDLVTYALD</sequence>
<accession>A0A8J7IE67</accession>
<evidence type="ECO:0000259" key="2">
    <source>
        <dbReference type="Pfam" id="PF13676"/>
    </source>
</evidence>
<dbReference type="InterPro" id="IPR032171">
    <property type="entry name" value="COR-A"/>
</dbReference>
<evidence type="ECO:0000256" key="1">
    <source>
        <dbReference type="ARBA" id="ARBA00022737"/>
    </source>
</evidence>
<evidence type="ECO:0000259" key="3">
    <source>
        <dbReference type="Pfam" id="PF16095"/>
    </source>
</evidence>
<dbReference type="GO" id="GO:0007165">
    <property type="term" value="P:signal transduction"/>
    <property type="evidence" value="ECO:0007669"/>
    <property type="project" value="InterPro"/>
</dbReference>
<organism evidence="4 5">
    <name type="scientific">Halocynthiibacter styelae</name>
    <dbReference type="NCBI Taxonomy" id="2761955"/>
    <lineage>
        <taxon>Bacteria</taxon>
        <taxon>Pseudomonadati</taxon>
        <taxon>Pseudomonadota</taxon>
        <taxon>Alphaproteobacteria</taxon>
        <taxon>Rhodobacterales</taxon>
        <taxon>Paracoccaceae</taxon>
        <taxon>Halocynthiibacter</taxon>
    </lineage>
</organism>
<comment type="caution">
    <text evidence="4">The sequence shown here is derived from an EMBL/GenBank/DDBJ whole genome shotgun (WGS) entry which is preliminary data.</text>
</comment>
<proteinExistence type="predicted"/>